<dbReference type="Gene3D" id="3.30.50.10">
    <property type="entry name" value="Erythroid Transcription Factor GATA-1, subunit A"/>
    <property type="match status" value="2"/>
</dbReference>
<keyword evidence="5" id="KW-1185">Reference proteome</keyword>
<dbReference type="Pfam" id="PF00320">
    <property type="entry name" value="GATA"/>
    <property type="match status" value="2"/>
</dbReference>
<dbReference type="Proteomes" id="UP001218218">
    <property type="component" value="Unassembled WGS sequence"/>
</dbReference>
<dbReference type="InterPro" id="IPR000679">
    <property type="entry name" value="Znf_GATA"/>
</dbReference>
<sequence>MSIDAQVPRRRTPDAAAAASASGSGYYPPPQPNGGSRKSSPLTTEFTFVSNGSNGAALGSNAANGNIGANGGNGGASARIPCINCGTLETPLWRRTPEGNPICNACGESSLFLLLFLSAFLDLLLFRRYAVPHSYFLARRCGRPAVHRLLSWGNEVRSNGKPPSHGGHDASMHACGCIDALQCVPLRVGGWMSSRDRLRSGIQSPIALHSSFVLLRSRILPSAGLRPASYFVLASSCHSTLLYPPLPFLPSHPRLGVPMSLTRPPPHTGLYQKSRNMPRPSSLSPTTAHPHQPSAHPSPHNPPPQAGANPPATHPAAYAPAPASPFAPSPAQQQPHQGGTCPGDGRCDGTGGTSACAGCPTWNNSASRAHAQAQPHPGPGQSPPGAAATGKKFTSALNNPVVSALANTNGAALAASGSSSSSGGQGGQQAGGGGDEPASMRAILNPTPPPGASPAASPSASQDAAAAPSTPAPAAAAPATPGAAGGKINALACGNCGTSTTPLWRRDDVGNNICNACDERAEGGEWGEATACGEALISKPRLRETPRLLCPASHNAITRDVPPGAGLLGLSWHLGRRWSRA</sequence>
<evidence type="ECO:0000259" key="3">
    <source>
        <dbReference type="PROSITE" id="PS50114"/>
    </source>
</evidence>
<dbReference type="SUPFAM" id="SSF57716">
    <property type="entry name" value="Glucocorticoid receptor-like (DNA-binding domain)"/>
    <property type="match status" value="2"/>
</dbReference>
<dbReference type="PANTHER" id="PTHR45725">
    <property type="entry name" value="FORMIN HOMOLOGY 2 FAMILY MEMBER"/>
    <property type="match status" value="1"/>
</dbReference>
<dbReference type="PROSITE" id="PS00344">
    <property type="entry name" value="GATA_ZN_FINGER_1"/>
    <property type="match status" value="2"/>
</dbReference>
<feature type="region of interest" description="Disordered" evidence="2">
    <location>
        <begin position="413"/>
        <end position="481"/>
    </location>
</feature>
<feature type="region of interest" description="Disordered" evidence="2">
    <location>
        <begin position="367"/>
        <end position="391"/>
    </location>
</feature>
<dbReference type="InterPro" id="IPR013088">
    <property type="entry name" value="Znf_NHR/GATA"/>
</dbReference>
<name>A0AAD7ECR5_9AGAR</name>
<evidence type="ECO:0000313" key="5">
    <source>
        <dbReference type="Proteomes" id="UP001218218"/>
    </source>
</evidence>
<feature type="compositionally biased region" description="Low complexity" evidence="2">
    <location>
        <begin position="306"/>
        <end position="321"/>
    </location>
</feature>
<dbReference type="InterPro" id="IPR051425">
    <property type="entry name" value="Formin_Homology"/>
</dbReference>
<keyword evidence="1" id="KW-0863">Zinc-finger</keyword>
<gene>
    <name evidence="4" type="ORF">DFH08DRAFT_822800</name>
</gene>
<feature type="compositionally biased region" description="Polar residues" evidence="2">
    <location>
        <begin position="271"/>
        <end position="284"/>
    </location>
</feature>
<proteinExistence type="predicted"/>
<evidence type="ECO:0000313" key="4">
    <source>
        <dbReference type="EMBL" id="KAJ7310962.1"/>
    </source>
</evidence>
<keyword evidence="1" id="KW-0862">Zinc</keyword>
<dbReference type="GO" id="GO:0008270">
    <property type="term" value="F:zinc ion binding"/>
    <property type="evidence" value="ECO:0007669"/>
    <property type="project" value="UniProtKB-KW"/>
</dbReference>
<keyword evidence="1" id="KW-0479">Metal-binding</keyword>
<comment type="caution">
    <text evidence="4">The sequence shown here is derived from an EMBL/GenBank/DDBJ whole genome shotgun (WGS) entry which is preliminary data.</text>
</comment>
<evidence type="ECO:0000256" key="1">
    <source>
        <dbReference type="PROSITE-ProRule" id="PRU00094"/>
    </source>
</evidence>
<dbReference type="CDD" id="cd00202">
    <property type="entry name" value="ZnF_GATA"/>
    <property type="match status" value="2"/>
</dbReference>
<feature type="region of interest" description="Disordered" evidence="2">
    <location>
        <begin position="259"/>
        <end position="343"/>
    </location>
</feature>
<dbReference type="PROSITE" id="PS50114">
    <property type="entry name" value="GATA_ZN_FINGER_2"/>
    <property type="match status" value="2"/>
</dbReference>
<feature type="compositionally biased region" description="Low complexity" evidence="2">
    <location>
        <begin position="15"/>
        <end position="26"/>
    </location>
</feature>
<dbReference type="GO" id="GO:0006355">
    <property type="term" value="P:regulation of DNA-templated transcription"/>
    <property type="evidence" value="ECO:0007669"/>
    <property type="project" value="InterPro"/>
</dbReference>
<protein>
    <recommendedName>
        <fullName evidence="3">GATA-type domain-containing protein</fullName>
    </recommendedName>
</protein>
<organism evidence="4 5">
    <name type="scientific">Mycena albidolilacea</name>
    <dbReference type="NCBI Taxonomy" id="1033008"/>
    <lineage>
        <taxon>Eukaryota</taxon>
        <taxon>Fungi</taxon>
        <taxon>Dikarya</taxon>
        <taxon>Basidiomycota</taxon>
        <taxon>Agaricomycotina</taxon>
        <taxon>Agaricomycetes</taxon>
        <taxon>Agaricomycetidae</taxon>
        <taxon>Agaricales</taxon>
        <taxon>Marasmiineae</taxon>
        <taxon>Mycenaceae</taxon>
        <taxon>Mycena</taxon>
    </lineage>
</organism>
<dbReference type="PANTHER" id="PTHR45725:SF18">
    <property type="entry name" value="ORC1-LIKE AAA ATPASE DOMAIN-CONTAINING PROTEIN"/>
    <property type="match status" value="1"/>
</dbReference>
<dbReference type="EMBL" id="JARIHO010000076">
    <property type="protein sequence ID" value="KAJ7310962.1"/>
    <property type="molecule type" value="Genomic_DNA"/>
</dbReference>
<feature type="domain" description="GATA-type" evidence="3">
    <location>
        <begin position="487"/>
        <end position="517"/>
    </location>
</feature>
<dbReference type="AlphaFoldDB" id="A0AAD7ECR5"/>
<feature type="compositionally biased region" description="Low complexity" evidence="2">
    <location>
        <begin position="285"/>
        <end position="298"/>
    </location>
</feature>
<feature type="region of interest" description="Disordered" evidence="2">
    <location>
        <begin position="1"/>
        <end position="44"/>
    </location>
</feature>
<feature type="compositionally biased region" description="Low complexity" evidence="2">
    <location>
        <begin position="453"/>
        <end position="481"/>
    </location>
</feature>
<evidence type="ECO:0000256" key="2">
    <source>
        <dbReference type="SAM" id="MobiDB-lite"/>
    </source>
</evidence>
<feature type="compositionally biased region" description="Low complexity" evidence="2">
    <location>
        <begin position="413"/>
        <end position="422"/>
    </location>
</feature>
<accession>A0AAD7ECR5</accession>
<reference evidence="4" key="1">
    <citation type="submission" date="2023-03" db="EMBL/GenBank/DDBJ databases">
        <title>Massive genome expansion in bonnet fungi (Mycena s.s.) driven by repeated elements and novel gene families across ecological guilds.</title>
        <authorList>
            <consortium name="Lawrence Berkeley National Laboratory"/>
            <person name="Harder C.B."/>
            <person name="Miyauchi S."/>
            <person name="Viragh M."/>
            <person name="Kuo A."/>
            <person name="Thoen E."/>
            <person name="Andreopoulos B."/>
            <person name="Lu D."/>
            <person name="Skrede I."/>
            <person name="Drula E."/>
            <person name="Henrissat B."/>
            <person name="Morin E."/>
            <person name="Kohler A."/>
            <person name="Barry K."/>
            <person name="LaButti K."/>
            <person name="Morin E."/>
            <person name="Salamov A."/>
            <person name="Lipzen A."/>
            <person name="Mereny Z."/>
            <person name="Hegedus B."/>
            <person name="Baldrian P."/>
            <person name="Stursova M."/>
            <person name="Weitz H."/>
            <person name="Taylor A."/>
            <person name="Grigoriev I.V."/>
            <person name="Nagy L.G."/>
            <person name="Martin F."/>
            <person name="Kauserud H."/>
        </authorList>
    </citation>
    <scope>NUCLEOTIDE SEQUENCE</scope>
    <source>
        <strain evidence="4">CBHHK002</strain>
    </source>
</reference>
<dbReference type="SMART" id="SM00401">
    <property type="entry name" value="ZnF_GATA"/>
    <property type="match status" value="2"/>
</dbReference>
<dbReference type="GO" id="GO:0043565">
    <property type="term" value="F:sequence-specific DNA binding"/>
    <property type="evidence" value="ECO:0007669"/>
    <property type="project" value="InterPro"/>
</dbReference>
<feature type="domain" description="GATA-type" evidence="3">
    <location>
        <begin position="76"/>
        <end position="107"/>
    </location>
</feature>
<feature type="compositionally biased region" description="Gly residues" evidence="2">
    <location>
        <begin position="423"/>
        <end position="435"/>
    </location>
</feature>